<sequence length="1256" mass="138541">MGTEGGADEATSTKSCSSGQKLLIPPSDSDGIIPRAVYDLFLAREERGRESVKVELSYLEIYNEECRDLLDDCNSNTSTSADGGASAQQQQQQQPKDLVIREGSDGGVVVIGLQSVVVDSPVEVREIMGKAALRRATASTNMNAVSSRSHAICTLTVTILPKSSIANDNNDEEDGDASSGEMTAKLTLVDLAGSERIKRTGAEGKRMKEGININKGLFVLGQVVSTLSEMGQQNSDGTSSSSAHVPYRDSKLTRLLQDSLGGNSRTIMVACVSPADSNSEESLNTLRYAQRARNIKNSAVRNVVASSISPAEAASLRRENQMLKLQLLQAQASLKEYSMSTATVHRAVNEHASSTSGSLNAIGGFDAAGVNVEKLDVVLRLRATCLAQQTKIGDLESRLNQASDDVLKATINEDRWRLKFEHLVASSPEAQNNESASNGEGSTLHKELDILSIQRKEIAELKKQLIETETDADVARATAAAVVQCGGDLKAAEEFSYETIGNVDSDEENTPKRMRKTEKLSSEIIAMSSGIESKETMALQMVKEGECFDRTLKEHFVSAIAHLQDEVDTLSSERAQLMAKVERIENSPNSGGPDESQRKIMRERVVSLEKKIKELQQKSSEHTKALRMRDIAQKKCIALQAEVADDKRRRTSLQKKLKEEAVGRKQERLAARKEATKLLRDSQKLKLEIRKIKDTAAKQAIVLRRKAAEAAAKQKAENERKKRQQHASASRAREMTNVRRKDEIVKWMEREIELGAVIRTTKTQIDAQQDLLIIAKSKMDDLLDERDAGGNVHSEIRVISEEISARSSVINQLQRSIVDITKVPELTSCFIDMEMWQGLSRQEIRFLAASIFEQFLSCKENADKLQTKQNEAITSAVSKAVSDEKCRSEEALMNLKMDHSEAIMSLMDATKGTVEHKINSDLLKSIEDGIDPNVREVIDDMLGSYISGCDKIGNAVKEELREVKEKQEGMKSLMDQIAQGVVLKPTKMKKKARKRVVDDTSYDEVKEIFTEDLSDDGADSDDSDWSPTELREARRRRSKKDKKELNKEKQATVRGNHNEEGIGVSASSKRAPDFEDFAANRQRPATQVEPINTSITSNEGASECFVRLNESIASNENVRDSASFAGETPMELDLDTMKVADLKALLRERGLPVSGRKAELLKRLKDDFGLSNGHGGPKESNKSKSTNVTNSTKKRIPLASKSTNVANRDGSSPLAFMSPNGKRRNRKVFASSGKKRRRNLNLALTKTLTEVENALK</sequence>
<feature type="region of interest" description="Disordered" evidence="8">
    <location>
        <begin position="1013"/>
        <end position="1068"/>
    </location>
</feature>
<dbReference type="PROSITE" id="PS50067">
    <property type="entry name" value="KINESIN_MOTOR_2"/>
    <property type="match status" value="1"/>
</dbReference>
<dbReference type="SUPFAM" id="SSF68906">
    <property type="entry name" value="SAP domain"/>
    <property type="match status" value="1"/>
</dbReference>
<dbReference type="GO" id="GO:0008017">
    <property type="term" value="F:microtubule binding"/>
    <property type="evidence" value="ECO:0007669"/>
    <property type="project" value="InterPro"/>
</dbReference>
<feature type="compositionally biased region" description="Basic and acidic residues" evidence="8">
    <location>
        <begin position="1041"/>
        <end position="1060"/>
    </location>
</feature>
<dbReference type="InterPro" id="IPR003034">
    <property type="entry name" value="SAP_dom"/>
</dbReference>
<dbReference type="GO" id="GO:0007052">
    <property type="term" value="P:mitotic spindle organization"/>
    <property type="evidence" value="ECO:0007669"/>
    <property type="project" value="TreeGrafter"/>
</dbReference>
<evidence type="ECO:0000256" key="2">
    <source>
        <dbReference type="ARBA" id="ARBA00022490"/>
    </source>
</evidence>
<feature type="compositionally biased region" description="Acidic residues" evidence="8">
    <location>
        <begin position="1013"/>
        <end position="1024"/>
    </location>
</feature>
<organism evidence="11">
    <name type="scientific">Leptocylindrus danicus</name>
    <dbReference type="NCBI Taxonomy" id="163516"/>
    <lineage>
        <taxon>Eukaryota</taxon>
        <taxon>Sar</taxon>
        <taxon>Stramenopiles</taxon>
        <taxon>Ochrophyta</taxon>
        <taxon>Bacillariophyta</taxon>
        <taxon>Coscinodiscophyceae</taxon>
        <taxon>Chaetocerotophycidae</taxon>
        <taxon>Leptocylindrales</taxon>
        <taxon>Leptocylindraceae</taxon>
        <taxon>Leptocylindrus</taxon>
    </lineage>
</organism>
<feature type="region of interest" description="Disordered" evidence="8">
    <location>
        <begin position="73"/>
        <end position="96"/>
    </location>
</feature>
<dbReference type="GO" id="GO:0005875">
    <property type="term" value="C:microtubule associated complex"/>
    <property type="evidence" value="ECO:0007669"/>
    <property type="project" value="TreeGrafter"/>
</dbReference>
<dbReference type="PROSITE" id="PS00411">
    <property type="entry name" value="KINESIN_MOTOR_1"/>
    <property type="match status" value="1"/>
</dbReference>
<comment type="caution">
    <text evidence="6">Lacks conserved residue(s) required for the propagation of feature annotation.</text>
</comment>
<dbReference type="PANTHER" id="PTHR47969">
    <property type="entry name" value="CHROMOSOME-ASSOCIATED KINESIN KIF4A-RELATED"/>
    <property type="match status" value="1"/>
</dbReference>
<dbReference type="GO" id="GO:0005524">
    <property type="term" value="F:ATP binding"/>
    <property type="evidence" value="ECO:0007669"/>
    <property type="project" value="UniProtKB-KW"/>
</dbReference>
<dbReference type="PANTHER" id="PTHR47969:SF15">
    <property type="entry name" value="CHROMOSOME-ASSOCIATED KINESIN KIF4A-RELATED"/>
    <property type="match status" value="1"/>
</dbReference>
<dbReference type="InterPro" id="IPR019821">
    <property type="entry name" value="Kinesin_motor_CS"/>
</dbReference>
<evidence type="ECO:0000256" key="1">
    <source>
        <dbReference type="ARBA" id="ARBA00004496"/>
    </source>
</evidence>
<feature type="region of interest" description="Disordered" evidence="8">
    <location>
        <begin position="712"/>
        <end position="736"/>
    </location>
</feature>
<dbReference type="Pfam" id="PF02037">
    <property type="entry name" value="SAP"/>
    <property type="match status" value="1"/>
</dbReference>
<evidence type="ECO:0000256" key="4">
    <source>
        <dbReference type="ARBA" id="ARBA00022840"/>
    </source>
</evidence>
<evidence type="ECO:0000259" key="10">
    <source>
        <dbReference type="PROSITE" id="PS50800"/>
    </source>
</evidence>
<dbReference type="SMART" id="SM00513">
    <property type="entry name" value="SAP"/>
    <property type="match status" value="1"/>
</dbReference>
<dbReference type="InterPro" id="IPR027417">
    <property type="entry name" value="P-loop_NTPase"/>
</dbReference>
<dbReference type="Gene3D" id="3.40.850.10">
    <property type="entry name" value="Kinesin motor domain"/>
    <property type="match status" value="1"/>
</dbReference>
<dbReference type="InterPro" id="IPR001752">
    <property type="entry name" value="Kinesin_motor_dom"/>
</dbReference>
<gene>
    <name evidence="11" type="ORF">LDAN0321_LOCUS2542</name>
</gene>
<dbReference type="PROSITE" id="PS50800">
    <property type="entry name" value="SAP"/>
    <property type="match status" value="1"/>
</dbReference>
<dbReference type="PRINTS" id="PR00380">
    <property type="entry name" value="KINESINHEAVY"/>
</dbReference>
<protein>
    <recommendedName>
        <fullName evidence="12">Kinesin motor domain-containing protein</fullName>
    </recommendedName>
</protein>
<dbReference type="InterPro" id="IPR036961">
    <property type="entry name" value="Kinesin_motor_dom_sf"/>
</dbReference>
<feature type="region of interest" description="Disordered" evidence="8">
    <location>
        <begin position="1"/>
        <end position="27"/>
    </location>
</feature>
<evidence type="ECO:0000256" key="6">
    <source>
        <dbReference type="PROSITE-ProRule" id="PRU00283"/>
    </source>
</evidence>
<dbReference type="GO" id="GO:0005737">
    <property type="term" value="C:cytoplasm"/>
    <property type="evidence" value="ECO:0007669"/>
    <property type="project" value="UniProtKB-SubCell"/>
</dbReference>
<dbReference type="InterPro" id="IPR036361">
    <property type="entry name" value="SAP_dom_sf"/>
</dbReference>
<comment type="similarity">
    <text evidence="6">Belongs to the TRAFAC class myosin-kinesin ATPase superfamily. Kinesin family.</text>
</comment>
<dbReference type="AlphaFoldDB" id="A0A7S2NU25"/>
<dbReference type="InterPro" id="IPR027640">
    <property type="entry name" value="Kinesin-like_fam"/>
</dbReference>
<accession>A0A7S2NU25</accession>
<dbReference type="GO" id="GO:0051231">
    <property type="term" value="P:spindle elongation"/>
    <property type="evidence" value="ECO:0007669"/>
    <property type="project" value="TreeGrafter"/>
</dbReference>
<keyword evidence="2" id="KW-0963">Cytoplasm</keyword>
<dbReference type="EMBL" id="HBGY01004179">
    <property type="protein sequence ID" value="CAD9560420.1"/>
    <property type="molecule type" value="Transcribed_RNA"/>
</dbReference>
<comment type="subcellular location">
    <subcellularLocation>
        <location evidence="1">Cytoplasm</location>
    </subcellularLocation>
</comment>
<evidence type="ECO:0000256" key="8">
    <source>
        <dbReference type="SAM" id="MobiDB-lite"/>
    </source>
</evidence>
<feature type="domain" description="Kinesin motor" evidence="9">
    <location>
        <begin position="1"/>
        <end position="295"/>
    </location>
</feature>
<dbReference type="SUPFAM" id="SSF52540">
    <property type="entry name" value="P-loop containing nucleoside triphosphate hydrolases"/>
    <property type="match status" value="1"/>
</dbReference>
<evidence type="ECO:0000313" key="11">
    <source>
        <dbReference type="EMBL" id="CAD9560420.1"/>
    </source>
</evidence>
<proteinExistence type="inferred from homology"/>
<evidence type="ECO:0000256" key="5">
    <source>
        <dbReference type="ARBA" id="ARBA00023054"/>
    </source>
</evidence>
<keyword evidence="4" id="KW-0067">ATP-binding</keyword>
<feature type="coiled-coil region" evidence="7">
    <location>
        <begin position="560"/>
        <end position="625"/>
    </location>
</feature>
<evidence type="ECO:0000256" key="7">
    <source>
        <dbReference type="SAM" id="Coils"/>
    </source>
</evidence>
<dbReference type="SMART" id="SM00129">
    <property type="entry name" value="KISc"/>
    <property type="match status" value="1"/>
</dbReference>
<feature type="compositionally biased region" description="Polar residues" evidence="8">
    <location>
        <begin position="10"/>
        <end position="20"/>
    </location>
</feature>
<dbReference type="GO" id="GO:0007018">
    <property type="term" value="P:microtubule-based movement"/>
    <property type="evidence" value="ECO:0007669"/>
    <property type="project" value="InterPro"/>
</dbReference>
<feature type="compositionally biased region" description="Basic residues" evidence="8">
    <location>
        <begin position="1221"/>
        <end position="1239"/>
    </location>
</feature>
<keyword evidence="5 7" id="KW-0175">Coiled coil</keyword>
<evidence type="ECO:0000259" key="9">
    <source>
        <dbReference type="PROSITE" id="PS50067"/>
    </source>
</evidence>
<feature type="region of interest" description="Disordered" evidence="8">
    <location>
        <begin position="1167"/>
        <end position="1241"/>
    </location>
</feature>
<dbReference type="Gene3D" id="1.10.720.30">
    <property type="entry name" value="SAP domain"/>
    <property type="match status" value="1"/>
</dbReference>
<evidence type="ECO:0008006" key="12">
    <source>
        <dbReference type="Google" id="ProtNLM"/>
    </source>
</evidence>
<keyword evidence="3" id="KW-0547">Nucleotide-binding</keyword>
<reference evidence="11" key="1">
    <citation type="submission" date="2021-01" db="EMBL/GenBank/DDBJ databases">
        <authorList>
            <person name="Corre E."/>
            <person name="Pelletier E."/>
            <person name="Niang G."/>
            <person name="Scheremetjew M."/>
            <person name="Finn R."/>
            <person name="Kale V."/>
            <person name="Holt S."/>
            <person name="Cochrane G."/>
            <person name="Meng A."/>
            <person name="Brown T."/>
            <person name="Cohen L."/>
        </authorList>
    </citation>
    <scope>NUCLEOTIDE SEQUENCE</scope>
    <source>
        <strain evidence="11">B650</strain>
    </source>
</reference>
<name>A0A7S2NU25_9STRA</name>
<feature type="coiled-coil region" evidence="7">
    <location>
        <begin position="451"/>
        <end position="478"/>
    </location>
</feature>
<dbReference type="Pfam" id="PF00225">
    <property type="entry name" value="Kinesin"/>
    <property type="match status" value="1"/>
</dbReference>
<dbReference type="GO" id="GO:0003777">
    <property type="term" value="F:microtubule motor activity"/>
    <property type="evidence" value="ECO:0007669"/>
    <property type="project" value="InterPro"/>
</dbReference>
<evidence type="ECO:0000256" key="3">
    <source>
        <dbReference type="ARBA" id="ARBA00022741"/>
    </source>
</evidence>
<dbReference type="Pfam" id="PF25764">
    <property type="entry name" value="KIF21A_4th"/>
    <property type="match status" value="1"/>
</dbReference>
<feature type="compositionally biased region" description="Polar residues" evidence="8">
    <location>
        <begin position="1200"/>
        <end position="1210"/>
    </location>
</feature>
<feature type="domain" description="SAP" evidence="10">
    <location>
        <begin position="1134"/>
        <end position="1168"/>
    </location>
</feature>